<gene>
    <name evidence="2" type="ORF">GOZ88_11585</name>
</gene>
<organism evidence="2 3">
    <name type="scientific">Agrobacterium vitis</name>
    <name type="common">Rhizobium vitis</name>
    <dbReference type="NCBI Taxonomy" id="373"/>
    <lineage>
        <taxon>Bacteria</taxon>
        <taxon>Pseudomonadati</taxon>
        <taxon>Pseudomonadota</taxon>
        <taxon>Alphaproteobacteria</taxon>
        <taxon>Hyphomicrobiales</taxon>
        <taxon>Rhizobiaceae</taxon>
        <taxon>Rhizobium/Agrobacterium group</taxon>
        <taxon>Agrobacterium</taxon>
    </lineage>
</organism>
<dbReference type="PANTHER" id="PTHR42870">
    <property type="entry name" value="ACETYL-COA C-ACETYLTRANSFERASE"/>
    <property type="match status" value="1"/>
</dbReference>
<reference evidence="2 3" key="1">
    <citation type="submission" date="2019-12" db="EMBL/GenBank/DDBJ databases">
        <title>Whole-genome sequencing of Allorhizobium vitis.</title>
        <authorList>
            <person name="Gan H.M."/>
            <person name="Szegedi E."/>
            <person name="Burr T."/>
            <person name="Savka M.A."/>
        </authorList>
    </citation>
    <scope>NUCLEOTIDE SEQUENCE [LARGE SCALE GENOMIC DNA]</scope>
    <source>
        <strain evidence="2 3">CG415</strain>
    </source>
</reference>
<evidence type="ECO:0000313" key="2">
    <source>
        <dbReference type="EMBL" id="MVA56750.1"/>
    </source>
</evidence>
<dbReference type="Proteomes" id="UP000440716">
    <property type="component" value="Unassembled WGS sequence"/>
</dbReference>
<dbReference type="RefSeq" id="WP_156591219.1">
    <property type="nucleotide sequence ID" value="NZ_WPHU01000004.1"/>
</dbReference>
<name>A0A7K1RFG4_AGRVI</name>
<evidence type="ECO:0000259" key="1">
    <source>
        <dbReference type="Pfam" id="PF22691"/>
    </source>
</evidence>
<dbReference type="SUPFAM" id="SSF53901">
    <property type="entry name" value="Thiolase-like"/>
    <property type="match status" value="2"/>
</dbReference>
<comment type="caution">
    <text evidence="2">The sequence shown here is derived from an EMBL/GenBank/DDBJ whole genome shotgun (WGS) entry which is preliminary data.</text>
</comment>
<sequence>MSIRGKAFIVGAYEHPGRNLPDHSVQQIHAECAMGALSDAGLSIKDVDGYFSNGQLGFGGISMAEYLGLRLNYIDSTFTGGSSYMAHVGHAAAAIAAGKCKVALITQGAKVRGVLRGAKHTADTPEFPFETVYGETNAAIYALAARRHMHEYGTTAEQLAAVKVAAAAYAQHNPNALLRKPVSIDDVVNSPIIADPLHRLDCCVVTDGGGALVLVAPEIARSLKRQSVKLLGHAEAIRHGGDGPSDFASTAAALSGPRAFTEAGVSPRDVRYASIYDSFTITVIMTLEDLGFCAKGEGGAFVASGALGLDGKLPINTDGGGLCNNHPGYQGGMVRTIEAVRQLRGEANPNTQVKNCTIALAHGTGGGMSRHASVTLLLGQEDA</sequence>
<dbReference type="Pfam" id="PF22691">
    <property type="entry name" value="Thiolase_C_1"/>
    <property type="match status" value="1"/>
</dbReference>
<dbReference type="InterPro" id="IPR055140">
    <property type="entry name" value="Thiolase_C_2"/>
</dbReference>
<feature type="domain" description="Thiolase C-terminal" evidence="1">
    <location>
        <begin position="245"/>
        <end position="375"/>
    </location>
</feature>
<dbReference type="EMBL" id="WPHU01000004">
    <property type="protein sequence ID" value="MVA56750.1"/>
    <property type="molecule type" value="Genomic_DNA"/>
</dbReference>
<protein>
    <submittedName>
        <fullName evidence="2">Thiolase domain-containing protein</fullName>
    </submittedName>
</protein>
<evidence type="ECO:0000313" key="3">
    <source>
        <dbReference type="Proteomes" id="UP000440716"/>
    </source>
</evidence>
<dbReference type="GO" id="GO:0016746">
    <property type="term" value="F:acyltransferase activity"/>
    <property type="evidence" value="ECO:0007669"/>
    <property type="project" value="InterPro"/>
</dbReference>
<dbReference type="NCBIfam" id="NF006010">
    <property type="entry name" value="PRK08142.1"/>
    <property type="match status" value="1"/>
</dbReference>
<dbReference type="AlphaFoldDB" id="A0A7K1RFG4"/>
<dbReference type="PANTHER" id="PTHR42870:SF1">
    <property type="entry name" value="NON-SPECIFIC LIPID-TRANSFER PROTEIN-LIKE 2"/>
    <property type="match status" value="1"/>
</dbReference>
<accession>A0A7K1RFG4</accession>
<proteinExistence type="predicted"/>
<dbReference type="Gene3D" id="3.40.47.10">
    <property type="match status" value="1"/>
</dbReference>
<dbReference type="CDD" id="cd00829">
    <property type="entry name" value="SCP-x_thiolase"/>
    <property type="match status" value="1"/>
</dbReference>
<dbReference type="InterPro" id="IPR016039">
    <property type="entry name" value="Thiolase-like"/>
</dbReference>